<dbReference type="SMART" id="SM00662">
    <property type="entry name" value="RPOLD"/>
    <property type="match status" value="1"/>
</dbReference>
<dbReference type="GO" id="GO:0005737">
    <property type="term" value="C:cytoplasm"/>
    <property type="evidence" value="ECO:0007669"/>
    <property type="project" value="UniProtKB-ARBA"/>
</dbReference>
<dbReference type="Gene3D" id="2.170.120.12">
    <property type="entry name" value="DNA-directed RNA polymerase, insert domain"/>
    <property type="match status" value="1"/>
</dbReference>
<dbReference type="EMBL" id="JZXN01000002">
    <property type="protein sequence ID" value="KKB27076.1"/>
    <property type="molecule type" value="Genomic_DNA"/>
</dbReference>
<dbReference type="Gene3D" id="1.10.150.20">
    <property type="entry name" value="5' to 3' exonuclease, C-terminal subdomain"/>
    <property type="match status" value="1"/>
</dbReference>
<dbReference type="STRING" id="29561.MM26B8_03290"/>
<proteinExistence type="inferred from homology"/>
<dbReference type="GO" id="GO:0003899">
    <property type="term" value="F:DNA-directed RNA polymerase activity"/>
    <property type="evidence" value="ECO:0007669"/>
    <property type="project" value="UniProtKB-UniRule"/>
</dbReference>
<keyword evidence="7 11" id="KW-0804">Transcription</keyword>
<evidence type="ECO:0000256" key="2">
    <source>
        <dbReference type="ARBA" id="ARBA00012418"/>
    </source>
</evidence>
<dbReference type="GO" id="GO:0003677">
    <property type="term" value="F:DNA binding"/>
    <property type="evidence" value="ECO:0007669"/>
    <property type="project" value="UniProtKB-UniRule"/>
</dbReference>
<feature type="region of interest" description="Alpha C-terminal domain (alpha-CTD)" evidence="11">
    <location>
        <begin position="267"/>
        <end position="333"/>
    </location>
</feature>
<feature type="region of interest" description="Alpha N-terminal domain (alpha-NTD)" evidence="11">
    <location>
        <begin position="1"/>
        <end position="257"/>
    </location>
</feature>
<dbReference type="HAMAP" id="MF_00059">
    <property type="entry name" value="RNApol_bact_RpoA"/>
    <property type="match status" value="1"/>
</dbReference>
<dbReference type="RefSeq" id="WP_046096685.1">
    <property type="nucleotide sequence ID" value="NZ_JZXN01000002.1"/>
</dbReference>
<dbReference type="NCBIfam" id="NF003519">
    <property type="entry name" value="PRK05182.2-5"/>
    <property type="match status" value="1"/>
</dbReference>
<dbReference type="InterPro" id="IPR011263">
    <property type="entry name" value="DNA-dir_RNA_pol_RpoA/D/Rpb3"/>
</dbReference>
<dbReference type="GO" id="GO:0000428">
    <property type="term" value="C:DNA-directed RNA polymerase complex"/>
    <property type="evidence" value="ECO:0007669"/>
    <property type="project" value="UniProtKB-KW"/>
</dbReference>
<protein>
    <recommendedName>
        <fullName evidence="3 11">DNA-directed RNA polymerase subunit alpha</fullName>
        <shortName evidence="11">RNAP subunit alpha</shortName>
        <ecNumber evidence="2 11">2.7.7.6</ecNumber>
    </recommendedName>
    <alternativeName>
        <fullName evidence="9 11">RNA polymerase subunit alpha</fullName>
    </alternativeName>
    <alternativeName>
        <fullName evidence="8 11">Transcriptase subunit alpha</fullName>
    </alternativeName>
</protein>
<sequence>MEKMPKLVYQQVQNLSENINETTFSLKPLERGFGNTLGVALRRTLISSITALALVAVKIEGIDHEFEIINGVEEDVVTLIMNLRKVKFQYNPDLVSDDDIIKVTLKTDELGAIYSNLLVVDNSNIEILNKNQYIATLNKGQLHLEMFLRTGRGFISNEENKKYVNNSEFISKTESKIKKGIFIATDSDFSPVKKVNYVVNELNSSSNNFEEELVFTLLTNGTIDPKYAIKQACEILVGTFKLIGDVDEMKLQIFAEEKIVEVEEKDDDIDISKLGLSVRSFNALWRIGMRKLSEICNMTLEELEQTKNLGRKSIDEIISVVKEHGRELKKGEE</sequence>
<dbReference type="AlphaFoldDB" id="A0A0F5H194"/>
<evidence type="ECO:0000256" key="9">
    <source>
        <dbReference type="ARBA" id="ARBA00033070"/>
    </source>
</evidence>
<dbReference type="NCBIfam" id="TIGR02027">
    <property type="entry name" value="rpoA"/>
    <property type="match status" value="1"/>
</dbReference>
<dbReference type="Pfam" id="PF03118">
    <property type="entry name" value="RNA_pol_A_CTD"/>
    <property type="match status" value="1"/>
</dbReference>
<evidence type="ECO:0000256" key="4">
    <source>
        <dbReference type="ARBA" id="ARBA00022478"/>
    </source>
</evidence>
<evidence type="ECO:0000256" key="6">
    <source>
        <dbReference type="ARBA" id="ARBA00022695"/>
    </source>
</evidence>
<evidence type="ECO:0000256" key="7">
    <source>
        <dbReference type="ARBA" id="ARBA00023163"/>
    </source>
</evidence>
<name>A0A0F5H194_9BACT</name>
<keyword evidence="6 11" id="KW-0548">Nucleotidyltransferase</keyword>
<comment type="similarity">
    <text evidence="1 11">Belongs to the RNA polymerase alpha chain family.</text>
</comment>
<feature type="domain" description="DNA-directed RNA polymerase RpoA/D/Rpb3-type" evidence="12">
    <location>
        <begin position="21"/>
        <end position="246"/>
    </location>
</feature>
<dbReference type="Pfam" id="PF01193">
    <property type="entry name" value="RNA_pol_L"/>
    <property type="match status" value="1"/>
</dbReference>
<evidence type="ECO:0000313" key="14">
    <source>
        <dbReference type="Proteomes" id="UP000033750"/>
    </source>
</evidence>
<dbReference type="Gene3D" id="3.30.1360.10">
    <property type="entry name" value="RNA polymerase, RBP11-like subunit"/>
    <property type="match status" value="1"/>
</dbReference>
<evidence type="ECO:0000256" key="10">
    <source>
        <dbReference type="ARBA" id="ARBA00048552"/>
    </source>
</evidence>
<reference evidence="13 14" key="1">
    <citation type="submission" date="2015-03" db="EMBL/GenBank/DDBJ databases">
        <title>Genome sequence of Mycoplasma meleagridis strain ATCC 25294.</title>
        <authorList>
            <person name="Yacoub E."/>
            <person name="Blanchard A."/>
            <person name="Sirand-Pugnet P."/>
            <person name="Mardassi B.B.A."/>
        </authorList>
    </citation>
    <scope>NUCLEOTIDE SEQUENCE [LARGE SCALE GENOMIC DNA]</scope>
    <source>
        <strain evidence="13 14">ATCC 25294</strain>
    </source>
</reference>
<evidence type="ECO:0000259" key="12">
    <source>
        <dbReference type="SMART" id="SM00662"/>
    </source>
</evidence>
<evidence type="ECO:0000256" key="1">
    <source>
        <dbReference type="ARBA" id="ARBA00007123"/>
    </source>
</evidence>
<dbReference type="InterPro" id="IPR011262">
    <property type="entry name" value="DNA-dir_RNA_pol_insert"/>
</dbReference>
<comment type="catalytic activity">
    <reaction evidence="10 11">
        <text>RNA(n) + a ribonucleoside 5'-triphosphate = RNA(n+1) + diphosphate</text>
        <dbReference type="Rhea" id="RHEA:21248"/>
        <dbReference type="Rhea" id="RHEA-COMP:14527"/>
        <dbReference type="Rhea" id="RHEA-COMP:17342"/>
        <dbReference type="ChEBI" id="CHEBI:33019"/>
        <dbReference type="ChEBI" id="CHEBI:61557"/>
        <dbReference type="ChEBI" id="CHEBI:140395"/>
        <dbReference type="EC" id="2.7.7.6"/>
    </reaction>
</comment>
<dbReference type="GO" id="GO:0046983">
    <property type="term" value="F:protein dimerization activity"/>
    <property type="evidence" value="ECO:0007669"/>
    <property type="project" value="InterPro"/>
</dbReference>
<comment type="subunit">
    <text evidence="11">Homodimer. The RNAP catalytic core consists of 2 alpha, 1 beta, 1 beta' and 1 omega subunit. When a sigma factor is associated with the core the holoenzyme is formed, which can initiate transcription.</text>
</comment>
<gene>
    <name evidence="11 13" type="primary">rpoA</name>
    <name evidence="13" type="ORF">MMELEA_02420</name>
</gene>
<dbReference type="InterPro" id="IPR036603">
    <property type="entry name" value="RBP11-like"/>
</dbReference>
<evidence type="ECO:0000256" key="11">
    <source>
        <dbReference type="HAMAP-Rule" id="MF_00059"/>
    </source>
</evidence>
<evidence type="ECO:0000256" key="3">
    <source>
        <dbReference type="ARBA" id="ARBA00015972"/>
    </source>
</evidence>
<dbReference type="SUPFAM" id="SSF56553">
    <property type="entry name" value="Insert subdomain of RNA polymerase alpha subunit"/>
    <property type="match status" value="1"/>
</dbReference>
<dbReference type="PATRIC" id="fig|1264554.4.peg.10"/>
<dbReference type="SUPFAM" id="SSF55257">
    <property type="entry name" value="RBP11-like subunits of RNA polymerase"/>
    <property type="match status" value="1"/>
</dbReference>
<dbReference type="SUPFAM" id="SSF47789">
    <property type="entry name" value="C-terminal domain of RNA polymerase alpha subunit"/>
    <property type="match status" value="1"/>
</dbReference>
<comment type="caution">
    <text evidence="13">The sequence shown here is derived from an EMBL/GenBank/DDBJ whole genome shotgun (WGS) entry which is preliminary data.</text>
</comment>
<evidence type="ECO:0000256" key="5">
    <source>
        <dbReference type="ARBA" id="ARBA00022679"/>
    </source>
</evidence>
<dbReference type="EC" id="2.7.7.6" evidence="2 11"/>
<dbReference type="Proteomes" id="UP000033750">
    <property type="component" value="Unassembled WGS sequence"/>
</dbReference>
<keyword evidence="14" id="KW-1185">Reference proteome</keyword>
<comment type="function">
    <text evidence="11">DNA-dependent RNA polymerase catalyzes the transcription of DNA into RNA using the four ribonucleoside triphosphates as substrates.</text>
</comment>
<dbReference type="InterPro" id="IPR036643">
    <property type="entry name" value="RNApol_insert_sf"/>
</dbReference>
<evidence type="ECO:0000313" key="13">
    <source>
        <dbReference type="EMBL" id="KKB27076.1"/>
    </source>
</evidence>
<dbReference type="Pfam" id="PF01000">
    <property type="entry name" value="RNA_pol_A_bac"/>
    <property type="match status" value="1"/>
</dbReference>
<comment type="domain">
    <text evidence="11">The N-terminal domain is essential for RNAP assembly and basal transcription, whereas the C-terminal domain is involved in interaction with transcriptional regulators and with upstream promoter elements.</text>
</comment>
<accession>A0A0F5H194</accession>
<keyword evidence="5 11" id="KW-0808">Transferase</keyword>
<evidence type="ECO:0000256" key="8">
    <source>
        <dbReference type="ARBA" id="ARBA00032524"/>
    </source>
</evidence>
<keyword evidence="4 11" id="KW-0240">DNA-directed RNA polymerase</keyword>
<dbReference type="OrthoDB" id="9805706at2"/>
<dbReference type="GO" id="GO:0006351">
    <property type="term" value="P:DNA-templated transcription"/>
    <property type="evidence" value="ECO:0007669"/>
    <property type="project" value="UniProtKB-UniRule"/>
</dbReference>
<dbReference type="CDD" id="cd06928">
    <property type="entry name" value="RNAP_alpha_NTD"/>
    <property type="match status" value="1"/>
</dbReference>
<dbReference type="InterPro" id="IPR011773">
    <property type="entry name" value="DNA-dir_RpoA"/>
</dbReference>
<organism evidence="13 14">
    <name type="scientific">Mycoplasmopsis meleagridis ATCC 25294</name>
    <dbReference type="NCBI Taxonomy" id="1264554"/>
    <lineage>
        <taxon>Bacteria</taxon>
        <taxon>Bacillati</taxon>
        <taxon>Mycoplasmatota</taxon>
        <taxon>Mycoplasmoidales</taxon>
        <taxon>Metamycoplasmataceae</taxon>
        <taxon>Mycoplasmopsis</taxon>
    </lineage>
</organism>
<dbReference type="InterPro" id="IPR011260">
    <property type="entry name" value="RNAP_asu_C"/>
</dbReference>